<evidence type="ECO:0000256" key="10">
    <source>
        <dbReference type="ARBA" id="ARBA00047899"/>
    </source>
</evidence>
<feature type="compositionally biased region" description="Polar residues" evidence="12">
    <location>
        <begin position="1107"/>
        <end position="1135"/>
    </location>
</feature>
<feature type="compositionally biased region" description="Low complexity" evidence="12">
    <location>
        <begin position="1066"/>
        <end position="1079"/>
    </location>
</feature>
<protein>
    <recommendedName>
        <fullName evidence="3">non-specific serine/threonine protein kinase</fullName>
        <ecNumber evidence="3">2.7.11.1</ecNumber>
    </recommendedName>
</protein>
<evidence type="ECO:0000256" key="11">
    <source>
        <dbReference type="ARBA" id="ARBA00048679"/>
    </source>
</evidence>
<dbReference type="GO" id="GO:0005524">
    <property type="term" value="F:ATP binding"/>
    <property type="evidence" value="ECO:0007669"/>
    <property type="project" value="UniProtKB-KW"/>
</dbReference>
<evidence type="ECO:0000313" key="14">
    <source>
        <dbReference type="EMBL" id="KAH3688521.1"/>
    </source>
</evidence>
<dbReference type="PROSITE" id="PS00108">
    <property type="entry name" value="PROTEIN_KINASE_ST"/>
    <property type="match status" value="1"/>
</dbReference>
<feature type="compositionally biased region" description="Pro residues" evidence="12">
    <location>
        <begin position="399"/>
        <end position="408"/>
    </location>
</feature>
<feature type="region of interest" description="Disordered" evidence="12">
    <location>
        <begin position="844"/>
        <end position="864"/>
    </location>
</feature>
<evidence type="ECO:0000256" key="5">
    <source>
        <dbReference type="ARBA" id="ARBA00022553"/>
    </source>
</evidence>
<dbReference type="Proteomes" id="UP000774326">
    <property type="component" value="Unassembled WGS sequence"/>
</dbReference>
<gene>
    <name evidence="14" type="ORF">WICPIJ_000511</name>
</gene>
<evidence type="ECO:0000259" key="13">
    <source>
        <dbReference type="PROSITE" id="PS50011"/>
    </source>
</evidence>
<evidence type="ECO:0000256" key="1">
    <source>
        <dbReference type="ARBA" id="ARBA00004266"/>
    </source>
</evidence>
<evidence type="ECO:0000256" key="9">
    <source>
        <dbReference type="ARBA" id="ARBA00022840"/>
    </source>
</evidence>
<evidence type="ECO:0000256" key="6">
    <source>
        <dbReference type="ARBA" id="ARBA00022679"/>
    </source>
</evidence>
<dbReference type="PANTHER" id="PTHR24346">
    <property type="entry name" value="MAP/MICROTUBULE AFFINITY-REGULATING KINASE"/>
    <property type="match status" value="1"/>
</dbReference>
<dbReference type="SUPFAM" id="SSF56112">
    <property type="entry name" value="Protein kinase-like (PK-like)"/>
    <property type="match status" value="1"/>
</dbReference>
<dbReference type="GO" id="GO:0032161">
    <property type="term" value="C:cleavage apparatus septin structure"/>
    <property type="evidence" value="ECO:0007669"/>
    <property type="project" value="UniProtKB-ARBA"/>
</dbReference>
<dbReference type="InterPro" id="IPR043024">
    <property type="entry name" value="KA1_sf_fungal"/>
</dbReference>
<feature type="region of interest" description="Disordered" evidence="12">
    <location>
        <begin position="393"/>
        <end position="559"/>
    </location>
</feature>
<proteinExistence type="inferred from homology"/>
<evidence type="ECO:0000256" key="8">
    <source>
        <dbReference type="ARBA" id="ARBA00022777"/>
    </source>
</evidence>
<dbReference type="InterPro" id="IPR008271">
    <property type="entry name" value="Ser/Thr_kinase_AS"/>
</dbReference>
<feature type="region of interest" description="Disordered" evidence="12">
    <location>
        <begin position="674"/>
        <end position="698"/>
    </location>
</feature>
<dbReference type="InterPro" id="IPR011009">
    <property type="entry name" value="Kinase-like_dom_sf"/>
</dbReference>
<dbReference type="Pfam" id="PF00069">
    <property type="entry name" value="Pkinase"/>
    <property type="match status" value="1"/>
</dbReference>
<evidence type="ECO:0000256" key="2">
    <source>
        <dbReference type="ARBA" id="ARBA00010791"/>
    </source>
</evidence>
<dbReference type="EMBL" id="JAEUBG010000312">
    <property type="protein sequence ID" value="KAH3688521.1"/>
    <property type="molecule type" value="Genomic_DNA"/>
</dbReference>
<keyword evidence="4" id="KW-0723">Serine/threonine-protein kinase</keyword>
<dbReference type="GO" id="GO:0004674">
    <property type="term" value="F:protein serine/threonine kinase activity"/>
    <property type="evidence" value="ECO:0007669"/>
    <property type="project" value="UniProtKB-KW"/>
</dbReference>
<feature type="compositionally biased region" description="Polar residues" evidence="12">
    <location>
        <begin position="727"/>
        <end position="740"/>
    </location>
</feature>
<dbReference type="OrthoDB" id="504170at2759"/>
<evidence type="ECO:0000256" key="12">
    <source>
        <dbReference type="SAM" id="MobiDB-lite"/>
    </source>
</evidence>
<dbReference type="PROSITE" id="PS50011">
    <property type="entry name" value="PROTEIN_KINASE_DOM"/>
    <property type="match status" value="1"/>
</dbReference>
<feature type="compositionally biased region" description="Polar residues" evidence="12">
    <location>
        <begin position="524"/>
        <end position="534"/>
    </location>
</feature>
<dbReference type="PANTHER" id="PTHR24346:SF110">
    <property type="entry name" value="NON-SPECIFIC SERINE_THREONINE PROTEIN KINASE"/>
    <property type="match status" value="1"/>
</dbReference>
<dbReference type="GO" id="GO:0005940">
    <property type="term" value="C:septin ring"/>
    <property type="evidence" value="ECO:0007669"/>
    <property type="project" value="UniProtKB-ARBA"/>
</dbReference>
<dbReference type="EC" id="2.7.11.1" evidence="3"/>
<evidence type="ECO:0000313" key="15">
    <source>
        <dbReference type="Proteomes" id="UP000774326"/>
    </source>
</evidence>
<keyword evidence="8" id="KW-0418">Kinase</keyword>
<name>A0A9P8TSH4_WICPI</name>
<dbReference type="GO" id="GO:0000399">
    <property type="term" value="C:cellular bud neck septin structure"/>
    <property type="evidence" value="ECO:0007669"/>
    <property type="project" value="UniProtKB-ARBA"/>
</dbReference>
<dbReference type="Pfam" id="PF16797">
    <property type="entry name" value="Fungal_KA1"/>
    <property type="match status" value="1"/>
</dbReference>
<comment type="catalytic activity">
    <reaction evidence="11">
        <text>L-seryl-[protein] + ATP = O-phospho-L-seryl-[protein] + ADP + H(+)</text>
        <dbReference type="Rhea" id="RHEA:17989"/>
        <dbReference type="Rhea" id="RHEA-COMP:9863"/>
        <dbReference type="Rhea" id="RHEA-COMP:11604"/>
        <dbReference type="ChEBI" id="CHEBI:15378"/>
        <dbReference type="ChEBI" id="CHEBI:29999"/>
        <dbReference type="ChEBI" id="CHEBI:30616"/>
        <dbReference type="ChEBI" id="CHEBI:83421"/>
        <dbReference type="ChEBI" id="CHEBI:456216"/>
        <dbReference type="EC" id="2.7.11.1"/>
    </reaction>
</comment>
<keyword evidence="5" id="KW-0597">Phosphoprotein</keyword>
<keyword evidence="7" id="KW-0547">Nucleotide-binding</keyword>
<dbReference type="InterPro" id="IPR031850">
    <property type="entry name" value="Fungal_KA1_dom"/>
</dbReference>
<comment type="subcellular location">
    <subcellularLocation>
        <location evidence="1">Bud neck</location>
    </subcellularLocation>
</comment>
<reference evidence="14" key="1">
    <citation type="journal article" date="2021" name="Open Biol.">
        <title>Shared evolutionary footprints suggest mitochondrial oxidative damage underlies multiple complex I losses in fungi.</title>
        <authorList>
            <person name="Schikora-Tamarit M.A."/>
            <person name="Marcet-Houben M."/>
            <person name="Nosek J."/>
            <person name="Gabaldon T."/>
        </authorList>
    </citation>
    <scope>NUCLEOTIDE SEQUENCE</scope>
    <source>
        <strain evidence="14">CBS2887</strain>
    </source>
</reference>
<accession>A0A9P8TSH4</accession>
<dbReference type="Gene3D" id="1.10.510.10">
    <property type="entry name" value="Transferase(Phosphotransferase) domain 1"/>
    <property type="match status" value="1"/>
</dbReference>
<feature type="compositionally biased region" description="Low complexity" evidence="12">
    <location>
        <begin position="480"/>
        <end position="523"/>
    </location>
</feature>
<organism evidence="14 15">
    <name type="scientific">Wickerhamomyces pijperi</name>
    <name type="common">Yeast</name>
    <name type="synonym">Pichia pijperi</name>
    <dbReference type="NCBI Taxonomy" id="599730"/>
    <lineage>
        <taxon>Eukaryota</taxon>
        <taxon>Fungi</taxon>
        <taxon>Dikarya</taxon>
        <taxon>Ascomycota</taxon>
        <taxon>Saccharomycotina</taxon>
        <taxon>Saccharomycetes</taxon>
        <taxon>Phaffomycetales</taxon>
        <taxon>Wickerhamomycetaceae</taxon>
        <taxon>Wickerhamomyces</taxon>
    </lineage>
</organism>
<evidence type="ECO:0000256" key="3">
    <source>
        <dbReference type="ARBA" id="ARBA00012513"/>
    </source>
</evidence>
<dbReference type="GO" id="GO:0044879">
    <property type="term" value="P:mitotic morphogenesis checkpoint signaling"/>
    <property type="evidence" value="ECO:0007669"/>
    <property type="project" value="UniProtKB-ARBA"/>
</dbReference>
<feature type="region of interest" description="Disordered" evidence="12">
    <location>
        <begin position="1174"/>
        <end position="1199"/>
    </location>
</feature>
<keyword evidence="6" id="KW-0808">Transferase</keyword>
<comment type="catalytic activity">
    <reaction evidence="10">
        <text>L-threonyl-[protein] + ATP = O-phospho-L-threonyl-[protein] + ADP + H(+)</text>
        <dbReference type="Rhea" id="RHEA:46608"/>
        <dbReference type="Rhea" id="RHEA-COMP:11060"/>
        <dbReference type="Rhea" id="RHEA-COMP:11605"/>
        <dbReference type="ChEBI" id="CHEBI:15378"/>
        <dbReference type="ChEBI" id="CHEBI:30013"/>
        <dbReference type="ChEBI" id="CHEBI:30616"/>
        <dbReference type="ChEBI" id="CHEBI:61977"/>
        <dbReference type="ChEBI" id="CHEBI:456216"/>
        <dbReference type="EC" id="2.7.11.1"/>
    </reaction>
</comment>
<dbReference type="CDD" id="cd12194">
    <property type="entry name" value="Kcc4p_like_C"/>
    <property type="match status" value="1"/>
</dbReference>
<comment type="similarity">
    <text evidence="2">Belongs to the protein kinase superfamily. CAMK Ser/Thr protein kinase family. NIM1 subfamily.</text>
</comment>
<dbReference type="InterPro" id="IPR000719">
    <property type="entry name" value="Prot_kinase_dom"/>
</dbReference>
<feature type="compositionally biased region" description="Basic residues" evidence="12">
    <location>
        <begin position="535"/>
        <end position="550"/>
    </location>
</feature>
<evidence type="ECO:0000256" key="4">
    <source>
        <dbReference type="ARBA" id="ARBA00022527"/>
    </source>
</evidence>
<keyword evidence="15" id="KW-1185">Reference proteome</keyword>
<sequence>MSQHSRQPSVTSLVSTSLNNHTSSLNKIGPWKLGRTLGAGSAARVVLAENQEDGQKAAVKIVSKSILNSSHASQSADDANRGRDAAGLAYGIEREIIIMKLLNHPNVLRLYDVWETSKNLYLILEYVEGGELFDLLVEEGPLEESEAIRYFRQIIMGISYCHALGICHRDLKPENLLLDHDLNIKIADFGMAALENNDRLLETSCGSPHYAAPEIVSGLPYHGFESDVWSCGVILFALLTGRLPFDDENIRNLLLKVQSGSFEMPGLDEITPEAQDLIGKMLTVDPSSRITTQAVLSHPLLQKYQISPLDAQTLHNLPSPNSYLNKIRSAEEIDEQILQNLITLWHGVSKEEIIANLLKPESTTERIFYFLLLRYRHNQSQSSLVRSISIARSLRQGPPSAPSRPSPKTPKKSKRLSISASSSAKKSVSFNSQKRRSATYEGSPLKNQQHLNMSPEVGQPPAIPQDLLSELEQMTKKQEQQQQQIQLEQEQDQYQQQQQQQPPPAQVQEQHQPQQPQQPAVQQLSHNLTIQQSPKKSHRLSRSMSKRRSARFSMLGGGKRGSITTKLIAVYAKMAEDNDWVNVEKETKRTSTDFATLCDEIFDHEKFEKIRLEKEAKERAERERKEQERRERERRERQEREAKELEQRRIRDEKRIERLRREEAERQLMIERERQQQLEQDDAEEEEEQLQSSGPIVVKIEDDEDDLEEVDDFDFVAQDDKLHSSKIRSVSAQGQTSASADESKLLNPEEITRMQQRRSITNPYQARPKSRLDPGLNFSQEDWKSGKVIYEENDNITKAIRRSKFLGSRFELNVKKQATYEQRQQNRISISSYGLGEVAVQRPEYAPSEPKAYQTTGLNDEYDGPKTIAEVKIPKVTRKSRHFSQSNKRLSVLSIYSTKNSYADLHSKLMDLDSNDDPDAVDSSVAAKRQSIINEKRKSILKDANKRSSVLNDIEETAVQRPQDRRKSRYVPETLVVEEEQQHQQQEQQEPANANAPGLRLSYADRLTALRSSQDELDHYDSAPGAGAEKPINTTSMADAALVAKPTPLDKNSPLKGKERSELQINTQAANAQAAASATVGTGLNLPTLPDNFPAPNGVQATKRKSPTSAQSPLPQQPTSAASSSFPAVTKNESQPLPKAQPNAGRVEMMAVEDTTPSGEFRKRSNSNGSFFRKFSGASDLNNEDNGKPQRANSGGSSFFRIFSSGKSKSKSKDQTLEDLQTVYSRKEIFEILKRLLNSWKDYGLKNLNYNDSRNIITGEISKHNFMNYSTTHFQIRVMDRGDNGKYSSVGFDKIKGSNKALKTLYHEIMKIFARENVLAFKH</sequence>
<feature type="region of interest" description="Disordered" evidence="12">
    <location>
        <begin position="944"/>
        <end position="1146"/>
    </location>
</feature>
<feature type="region of interest" description="Disordered" evidence="12">
    <location>
        <begin position="616"/>
        <end position="646"/>
    </location>
</feature>
<feature type="region of interest" description="Disordered" evidence="12">
    <location>
        <begin position="721"/>
        <end position="779"/>
    </location>
</feature>
<feature type="compositionally biased region" description="Low complexity" evidence="12">
    <location>
        <begin position="416"/>
        <end position="432"/>
    </location>
</feature>
<feature type="compositionally biased region" description="Polar residues" evidence="12">
    <location>
        <begin position="753"/>
        <end position="764"/>
    </location>
</feature>
<keyword evidence="9" id="KW-0067">ATP-binding</keyword>
<dbReference type="SUPFAM" id="SSF81995">
    <property type="entry name" value="beta-sandwich domain of Sec23/24"/>
    <property type="match status" value="1"/>
</dbReference>
<evidence type="ECO:0000256" key="7">
    <source>
        <dbReference type="ARBA" id="ARBA00022741"/>
    </source>
</evidence>
<dbReference type="FunFam" id="1.10.510.10:FF:000394">
    <property type="entry name" value="Serine/threonine-protein kinase HSL1"/>
    <property type="match status" value="1"/>
</dbReference>
<reference evidence="14" key="2">
    <citation type="submission" date="2021-01" db="EMBL/GenBank/DDBJ databases">
        <authorList>
            <person name="Schikora-Tamarit M.A."/>
        </authorList>
    </citation>
    <scope>NUCLEOTIDE SEQUENCE</scope>
    <source>
        <strain evidence="14">CBS2887</strain>
    </source>
</reference>
<dbReference type="CDD" id="cd14081">
    <property type="entry name" value="STKc_BRSK1_2"/>
    <property type="match status" value="1"/>
</dbReference>
<feature type="compositionally biased region" description="Acidic residues" evidence="12">
    <location>
        <begin position="679"/>
        <end position="689"/>
    </location>
</feature>
<comment type="caution">
    <text evidence="14">The sequence shown here is derived from an EMBL/GenBank/DDBJ whole genome shotgun (WGS) entry which is preliminary data.</text>
</comment>
<feature type="domain" description="Protein kinase" evidence="13">
    <location>
        <begin position="31"/>
        <end position="301"/>
    </location>
</feature>
<dbReference type="SMART" id="SM00220">
    <property type="entry name" value="S_TKc"/>
    <property type="match status" value="1"/>
</dbReference>
<dbReference type="Gene3D" id="3.30.310.220">
    <property type="entry name" value="Fungal kinase associated-1 domain"/>
    <property type="match status" value="1"/>
</dbReference>